<evidence type="ECO:0000313" key="3">
    <source>
        <dbReference type="EMBL" id="KAK9823382.1"/>
    </source>
</evidence>
<proteinExistence type="predicted"/>
<feature type="region of interest" description="Disordered" evidence="2">
    <location>
        <begin position="417"/>
        <end position="459"/>
    </location>
</feature>
<keyword evidence="1" id="KW-0175">Coiled coil</keyword>
<name>A0AAW1QQN2_9CHLO</name>
<accession>A0AAW1QQN2</accession>
<feature type="region of interest" description="Disordered" evidence="2">
    <location>
        <begin position="540"/>
        <end position="623"/>
    </location>
</feature>
<comment type="caution">
    <text evidence="3">The sequence shown here is derived from an EMBL/GenBank/DDBJ whole genome shotgun (WGS) entry which is preliminary data.</text>
</comment>
<dbReference type="Proteomes" id="UP001489004">
    <property type="component" value="Unassembled WGS sequence"/>
</dbReference>
<reference evidence="3 4" key="1">
    <citation type="journal article" date="2024" name="Nat. Commun.">
        <title>Phylogenomics reveals the evolutionary origins of lichenization in chlorophyte algae.</title>
        <authorList>
            <person name="Puginier C."/>
            <person name="Libourel C."/>
            <person name="Otte J."/>
            <person name="Skaloud P."/>
            <person name="Haon M."/>
            <person name="Grisel S."/>
            <person name="Petersen M."/>
            <person name="Berrin J.G."/>
            <person name="Delaux P.M."/>
            <person name="Dal Grande F."/>
            <person name="Keller J."/>
        </authorList>
    </citation>
    <scope>NUCLEOTIDE SEQUENCE [LARGE SCALE GENOMIC DNA]</scope>
    <source>
        <strain evidence="3 4">SAG 2043</strain>
    </source>
</reference>
<sequence>MASLLSTPKSYLSGSNRRGSVMGSPAGSLYAVTDLSSCYSPSAASLASEPPVRALEAGTLVCFYTSQGELVTVKQQGRGYELHAVVESGRASEAAGSMDYFPTASCFLVVTKGSAVGFRSLGAEGRSLQAVKDASLGHRVNNHNFGKWEEWTLTESGYVNLQWNKRLGLDVKEVRIVAVDDMRTLEKQLVHTSRAKHAQVRTLEHKLSDSERRLHELVSASRRQCSSSAQEVAELRRRLEDVQTARVKAEAEAARRAAALTQMELRLSDVASEQEGAEQALESAGRRIEELEAELCSVRDRSRAQLEEQEQRLAQLERSYARERDLNKRDEKRVADVDREVHKVLLQKDAALSRMQEQAAVKDMEIDALMEERDRLDAALQSISRHLNTAAVKSPPTLRGSIDQLALRSLRKALGEADLNANSMPPRSWQGEERHKPTSVPDTENQRPHAQDAAGGCRLPRGSLVSGDLGCKPSPLCALLNVDMGGGCAAMDTPRIDLHMPCAEGPPRGNTSGQHPTGCSDEVKQGWDDDESTLAGCMEEAPHAKGRGNVQDDTRATANGAMPGAGSTASSTSPSRSLHVRWLPASPSESGSLVGEDSFFRHKRLQERKPSSFLTRKPLNEMD</sequence>
<evidence type="ECO:0000313" key="4">
    <source>
        <dbReference type="Proteomes" id="UP001489004"/>
    </source>
</evidence>
<evidence type="ECO:0000256" key="2">
    <source>
        <dbReference type="SAM" id="MobiDB-lite"/>
    </source>
</evidence>
<dbReference type="AlphaFoldDB" id="A0AAW1QQN2"/>
<feature type="compositionally biased region" description="Low complexity" evidence="2">
    <location>
        <begin position="564"/>
        <end position="575"/>
    </location>
</feature>
<organism evidence="3 4">
    <name type="scientific">[Myrmecia] bisecta</name>
    <dbReference type="NCBI Taxonomy" id="41462"/>
    <lineage>
        <taxon>Eukaryota</taxon>
        <taxon>Viridiplantae</taxon>
        <taxon>Chlorophyta</taxon>
        <taxon>core chlorophytes</taxon>
        <taxon>Trebouxiophyceae</taxon>
        <taxon>Trebouxiales</taxon>
        <taxon>Trebouxiaceae</taxon>
        <taxon>Myrmecia</taxon>
    </lineage>
</organism>
<keyword evidence="4" id="KW-1185">Reference proteome</keyword>
<evidence type="ECO:0000256" key="1">
    <source>
        <dbReference type="SAM" id="Coils"/>
    </source>
</evidence>
<protein>
    <submittedName>
        <fullName evidence="3">Uncharacterized protein</fullName>
    </submittedName>
</protein>
<gene>
    <name evidence="3" type="ORF">WJX72_002381</name>
</gene>
<dbReference type="EMBL" id="JALJOR010000002">
    <property type="protein sequence ID" value="KAK9823382.1"/>
    <property type="molecule type" value="Genomic_DNA"/>
</dbReference>
<feature type="coiled-coil region" evidence="1">
    <location>
        <begin position="200"/>
        <end position="386"/>
    </location>
</feature>